<dbReference type="Proteomes" id="UP000607653">
    <property type="component" value="Unassembled WGS sequence"/>
</dbReference>
<evidence type="ECO:0000313" key="1">
    <source>
        <dbReference type="EMBL" id="DAD37228.1"/>
    </source>
</evidence>
<sequence length="123" mass="14278">MVAKPLFVTKYSDTSRLCKLNNAKFNFSRYRITVDFHDIQKLNPTISHPPPPPQKNMDERVIAVLSRFLALIALNLSWVTRDFSRNWSQFVPTKPLFIIKGCTNHSPTKETAIKINKCFSRRL</sequence>
<proteinExistence type="predicted"/>
<dbReference type="EMBL" id="DUZY01000004">
    <property type="protein sequence ID" value="DAD37228.1"/>
    <property type="molecule type" value="Genomic_DNA"/>
</dbReference>
<protein>
    <submittedName>
        <fullName evidence="1">Uncharacterized protein</fullName>
    </submittedName>
</protein>
<organism evidence="1 2">
    <name type="scientific">Nelumbo nucifera</name>
    <name type="common">Sacred lotus</name>
    <dbReference type="NCBI Taxonomy" id="4432"/>
    <lineage>
        <taxon>Eukaryota</taxon>
        <taxon>Viridiplantae</taxon>
        <taxon>Streptophyta</taxon>
        <taxon>Embryophyta</taxon>
        <taxon>Tracheophyta</taxon>
        <taxon>Spermatophyta</taxon>
        <taxon>Magnoliopsida</taxon>
        <taxon>Proteales</taxon>
        <taxon>Nelumbonaceae</taxon>
        <taxon>Nelumbo</taxon>
    </lineage>
</organism>
<keyword evidence="2" id="KW-1185">Reference proteome</keyword>
<comment type="caution">
    <text evidence="1">The sequence shown here is derived from an EMBL/GenBank/DDBJ whole genome shotgun (WGS) entry which is preliminary data.</text>
</comment>
<gene>
    <name evidence="1" type="ORF">HUJ06_007869</name>
</gene>
<reference evidence="1 2" key="1">
    <citation type="journal article" date="2020" name="Mol. Biol. Evol.">
        <title>Distinct Expression and Methylation Patterns for Genes with Different Fates following a Single Whole-Genome Duplication in Flowering Plants.</title>
        <authorList>
            <person name="Shi T."/>
            <person name="Rahmani R.S."/>
            <person name="Gugger P.F."/>
            <person name="Wang M."/>
            <person name="Li H."/>
            <person name="Zhang Y."/>
            <person name="Li Z."/>
            <person name="Wang Q."/>
            <person name="Van de Peer Y."/>
            <person name="Marchal K."/>
            <person name="Chen J."/>
        </authorList>
    </citation>
    <scope>NUCLEOTIDE SEQUENCE [LARGE SCALE GENOMIC DNA]</scope>
    <source>
        <tissue evidence="1">Leaf</tissue>
    </source>
</reference>
<dbReference type="AlphaFoldDB" id="A0A822Z6P9"/>
<accession>A0A822Z6P9</accession>
<name>A0A822Z6P9_NELNU</name>
<evidence type="ECO:0000313" key="2">
    <source>
        <dbReference type="Proteomes" id="UP000607653"/>
    </source>
</evidence>